<dbReference type="InterPro" id="IPR023214">
    <property type="entry name" value="HAD_sf"/>
</dbReference>
<dbReference type="SFLD" id="SFLDG01135">
    <property type="entry name" value="C1.5.6:_HAD__Beta-PGM__Phospha"/>
    <property type="match status" value="1"/>
</dbReference>
<dbReference type="Gene3D" id="1.10.150.240">
    <property type="entry name" value="Putative phosphatase, domain 2"/>
    <property type="match status" value="1"/>
</dbReference>
<evidence type="ECO:0000313" key="6">
    <source>
        <dbReference type="Proteomes" id="UP000071641"/>
    </source>
</evidence>
<dbReference type="AlphaFoldDB" id="A0A128F205"/>
<dbReference type="SUPFAM" id="SSF56784">
    <property type="entry name" value="HAD-like"/>
    <property type="match status" value="1"/>
</dbReference>
<dbReference type="InterPro" id="IPR041492">
    <property type="entry name" value="HAD_2"/>
</dbReference>
<comment type="cofactor">
    <cofactor evidence="1">
        <name>Mg(2+)</name>
        <dbReference type="ChEBI" id="CHEBI:18420"/>
    </cofactor>
</comment>
<proteinExistence type="inferred from homology"/>
<protein>
    <submittedName>
        <fullName evidence="5">6-phosphogluconate phosphatase</fullName>
        <ecNumber evidence="5">3.1.3.-</ecNumber>
    </submittedName>
</protein>
<dbReference type="InterPro" id="IPR023198">
    <property type="entry name" value="PGP-like_dom2"/>
</dbReference>
<keyword evidence="4" id="KW-0460">Magnesium</keyword>
<dbReference type="InterPro" id="IPR036412">
    <property type="entry name" value="HAD-like_sf"/>
</dbReference>
<organism evidence="5 6">
    <name type="scientific">Grimontia celer</name>
    <dbReference type="NCBI Taxonomy" id="1796497"/>
    <lineage>
        <taxon>Bacteria</taxon>
        <taxon>Pseudomonadati</taxon>
        <taxon>Pseudomonadota</taxon>
        <taxon>Gammaproteobacteria</taxon>
        <taxon>Vibrionales</taxon>
        <taxon>Vibrionaceae</taxon>
        <taxon>Grimontia</taxon>
    </lineage>
</organism>
<dbReference type="PRINTS" id="PR00413">
    <property type="entry name" value="HADHALOGNASE"/>
</dbReference>
<reference evidence="6" key="1">
    <citation type="submission" date="2016-02" db="EMBL/GenBank/DDBJ databases">
        <authorList>
            <person name="Rodrigo-Torres Lidia"/>
            <person name="Arahal R.David."/>
        </authorList>
    </citation>
    <scope>NUCLEOTIDE SEQUENCE [LARGE SCALE GENOMIC DNA]</scope>
    <source>
        <strain evidence="6">CECT 9029</strain>
    </source>
</reference>
<evidence type="ECO:0000313" key="5">
    <source>
        <dbReference type="EMBL" id="CZF80832.1"/>
    </source>
</evidence>
<evidence type="ECO:0000256" key="1">
    <source>
        <dbReference type="ARBA" id="ARBA00001946"/>
    </source>
</evidence>
<dbReference type="RefSeq" id="WP_062663324.1">
    <property type="nucleotide sequence ID" value="NZ_FIZX01000002.1"/>
</dbReference>
<dbReference type="STRING" id="1796497.GCE9029_02223"/>
<evidence type="ECO:0000256" key="3">
    <source>
        <dbReference type="ARBA" id="ARBA00022723"/>
    </source>
</evidence>
<keyword evidence="6" id="KW-1185">Reference proteome</keyword>
<dbReference type="GO" id="GO:0046872">
    <property type="term" value="F:metal ion binding"/>
    <property type="evidence" value="ECO:0007669"/>
    <property type="project" value="UniProtKB-KW"/>
</dbReference>
<dbReference type="EC" id="3.1.3.-" evidence="5"/>
<name>A0A128F205_9GAMM</name>
<comment type="similarity">
    <text evidence="2">Belongs to the HAD-like hydrolase superfamily. CbbY/CbbZ/Gph/YieH family.</text>
</comment>
<evidence type="ECO:0000256" key="2">
    <source>
        <dbReference type="ARBA" id="ARBA00006171"/>
    </source>
</evidence>
<dbReference type="NCBIfam" id="TIGR01509">
    <property type="entry name" value="HAD-SF-IA-v3"/>
    <property type="match status" value="1"/>
</dbReference>
<dbReference type="PANTHER" id="PTHR46193:SF10">
    <property type="entry name" value="6-PHOSPHOGLUCONATE PHOSPHATASE"/>
    <property type="match status" value="1"/>
</dbReference>
<gene>
    <name evidence="5" type="primary">yieH</name>
    <name evidence="5" type="ORF">GCE9029_02223</name>
</gene>
<dbReference type="PANTHER" id="PTHR46193">
    <property type="entry name" value="6-PHOSPHOGLUCONATE PHOSPHATASE"/>
    <property type="match status" value="1"/>
</dbReference>
<keyword evidence="5" id="KW-0378">Hydrolase</keyword>
<dbReference type="Pfam" id="PF13419">
    <property type="entry name" value="HAD_2"/>
    <property type="match status" value="1"/>
</dbReference>
<dbReference type="Proteomes" id="UP000071641">
    <property type="component" value="Unassembled WGS sequence"/>
</dbReference>
<dbReference type="Gene3D" id="3.40.50.1000">
    <property type="entry name" value="HAD superfamily/HAD-like"/>
    <property type="match status" value="1"/>
</dbReference>
<accession>A0A128F205</accession>
<dbReference type="InterPro" id="IPR006439">
    <property type="entry name" value="HAD-SF_hydro_IA"/>
</dbReference>
<dbReference type="SFLD" id="SFLDG01129">
    <property type="entry name" value="C1.5:_HAD__Beta-PGM__Phosphata"/>
    <property type="match status" value="1"/>
</dbReference>
<dbReference type="EMBL" id="FIZX01000002">
    <property type="protein sequence ID" value="CZF80832.1"/>
    <property type="molecule type" value="Genomic_DNA"/>
</dbReference>
<evidence type="ECO:0000256" key="4">
    <source>
        <dbReference type="ARBA" id="ARBA00022842"/>
    </source>
</evidence>
<dbReference type="InterPro" id="IPR051600">
    <property type="entry name" value="Beta-PGM-like"/>
</dbReference>
<dbReference type="GO" id="GO:0016787">
    <property type="term" value="F:hydrolase activity"/>
    <property type="evidence" value="ECO:0007669"/>
    <property type="project" value="UniProtKB-KW"/>
</dbReference>
<dbReference type="NCBIfam" id="NF007854">
    <property type="entry name" value="PRK10563.1"/>
    <property type="match status" value="1"/>
</dbReference>
<sequence length="230" mass="25673">MNSFDFDVPVSCVIFDCDGTLVDSEVLSQMAIVEIFSNYGVKLDLQECLDNFQGGKLADVLIQTCERYNLKISIDELEHLYRNKCSELFSDHLDPVDGVPELLDNLKDVGIDMCVASNGPVNKMEMSLEMTGLLHHFRDHLYSAFDANSWKPAPDLLHYAAMNMAALTQECLFIDDTLLGVEAGINAGMRTVYFNPGNKENVDHPLVISVGSMKELQALMERLPLSDCWA</sequence>
<dbReference type="OrthoDB" id="9800058at2"/>
<dbReference type="CDD" id="cd07526">
    <property type="entry name" value="HAD_BPGM_like"/>
    <property type="match status" value="1"/>
</dbReference>
<dbReference type="SFLD" id="SFLDS00003">
    <property type="entry name" value="Haloacid_Dehalogenase"/>
    <property type="match status" value="1"/>
</dbReference>
<keyword evidence="3" id="KW-0479">Metal-binding</keyword>